<evidence type="ECO:0000256" key="1">
    <source>
        <dbReference type="SAM" id="SignalP"/>
    </source>
</evidence>
<organism evidence="2 3">
    <name type="scientific">Roseibium limicola</name>
    <dbReference type="NCBI Taxonomy" id="2816037"/>
    <lineage>
        <taxon>Bacteria</taxon>
        <taxon>Pseudomonadati</taxon>
        <taxon>Pseudomonadota</taxon>
        <taxon>Alphaproteobacteria</taxon>
        <taxon>Hyphomicrobiales</taxon>
        <taxon>Stappiaceae</taxon>
        <taxon>Roseibium</taxon>
    </lineage>
</organism>
<comment type="caution">
    <text evidence="2">The sequence shown here is derived from an EMBL/GenBank/DDBJ whole genome shotgun (WGS) entry which is preliminary data.</text>
</comment>
<protein>
    <submittedName>
        <fullName evidence="2">PhnD/SsuA/transferrin family substrate-binding protein</fullName>
    </submittedName>
</protein>
<reference evidence="2" key="1">
    <citation type="submission" date="2021-03" db="EMBL/GenBank/DDBJ databases">
        <title>Roseibium sp. CAU 1637 isolated from Incheon.</title>
        <authorList>
            <person name="Kim W."/>
        </authorList>
    </citation>
    <scope>NUCLEOTIDE SEQUENCE</scope>
    <source>
        <strain evidence="2">CAU 1637</strain>
    </source>
</reference>
<keyword evidence="1" id="KW-0732">Signal</keyword>
<dbReference type="Gene3D" id="3.40.190.10">
    <property type="entry name" value="Periplasmic binding protein-like II"/>
    <property type="match status" value="2"/>
</dbReference>
<sequence>MARFATFFLMFALLVCSASLSARAELPQRFRLGLTIGTDEGTRERVEPFRRYMESVVDRPVDLFLFETLAETAAALSQSNIDYARLSPTAYAFLAKSCVGCVTPLVTSRPDSVTGRFHAVLIAMKGASAPGNPGQGLEDLRGGRIGIGPPDAVATHQLFLTHMRAQGRAPEQFFSRLDTVRTPLEGIAGLLAGTLDCVVGWSTMAGDPATGYSGGTLADFFRETNGSTSKLEIVWQSVALPYTAHVVRASLDEDLRQRLQSALIDLPQEAPDVYRAIEGDVFPGGFEPVSEEDYAGYLLLAE</sequence>
<dbReference type="AlphaFoldDB" id="A0A939J9S0"/>
<dbReference type="PANTHER" id="PTHR35841:SF1">
    <property type="entry name" value="PHOSPHONATES-BINDING PERIPLASMIC PROTEIN"/>
    <property type="match status" value="1"/>
</dbReference>
<evidence type="ECO:0000313" key="2">
    <source>
        <dbReference type="EMBL" id="MBO0345683.1"/>
    </source>
</evidence>
<proteinExistence type="predicted"/>
<accession>A0A939J9S0</accession>
<dbReference type="SUPFAM" id="SSF53850">
    <property type="entry name" value="Periplasmic binding protein-like II"/>
    <property type="match status" value="1"/>
</dbReference>
<keyword evidence="3" id="KW-1185">Reference proteome</keyword>
<gene>
    <name evidence="2" type="ORF">J0X15_10670</name>
</gene>
<dbReference type="RefSeq" id="WP_206940513.1">
    <property type="nucleotide sequence ID" value="NZ_JAFLNF010000004.1"/>
</dbReference>
<evidence type="ECO:0000313" key="3">
    <source>
        <dbReference type="Proteomes" id="UP000664779"/>
    </source>
</evidence>
<dbReference type="Pfam" id="PF12974">
    <property type="entry name" value="Phosphonate-bd"/>
    <property type="match status" value="1"/>
</dbReference>
<feature type="chain" id="PRO_5036888745" evidence="1">
    <location>
        <begin position="25"/>
        <end position="302"/>
    </location>
</feature>
<name>A0A939J9S0_9HYPH</name>
<dbReference type="EMBL" id="JAFLNF010000004">
    <property type="protein sequence ID" value="MBO0345683.1"/>
    <property type="molecule type" value="Genomic_DNA"/>
</dbReference>
<feature type="signal peptide" evidence="1">
    <location>
        <begin position="1"/>
        <end position="24"/>
    </location>
</feature>
<dbReference type="Proteomes" id="UP000664779">
    <property type="component" value="Unassembled WGS sequence"/>
</dbReference>
<dbReference type="PANTHER" id="PTHR35841">
    <property type="entry name" value="PHOSPHONATES-BINDING PERIPLASMIC PROTEIN"/>
    <property type="match status" value="1"/>
</dbReference>